<keyword evidence="2" id="KW-0255">Endonuclease</keyword>
<protein>
    <recommendedName>
        <fullName evidence="4">TNase-like domain-containing protein</fullName>
    </recommendedName>
</protein>
<dbReference type="InterPro" id="IPR016071">
    <property type="entry name" value="Staphylococal_nuclease_OB-fold"/>
</dbReference>
<dbReference type="OrthoDB" id="9805504at2"/>
<gene>
    <name evidence="5" type="ORF">BJF93_00480</name>
</gene>
<accession>A0A1Q9B0E2</accession>
<proteinExistence type="predicted"/>
<dbReference type="PANTHER" id="PTHR12302:SF3">
    <property type="entry name" value="SERINE_THREONINE-PROTEIN KINASE 31"/>
    <property type="match status" value="1"/>
</dbReference>
<organism evidence="5 6">
    <name type="scientific">Xaviernesmea oryzae</name>
    <dbReference type="NCBI Taxonomy" id="464029"/>
    <lineage>
        <taxon>Bacteria</taxon>
        <taxon>Pseudomonadati</taxon>
        <taxon>Pseudomonadota</taxon>
        <taxon>Alphaproteobacteria</taxon>
        <taxon>Hyphomicrobiales</taxon>
        <taxon>Rhizobiaceae</taxon>
        <taxon>Rhizobium/Agrobacterium group</taxon>
        <taxon>Xaviernesmea</taxon>
    </lineage>
</organism>
<dbReference type="PROSITE" id="PS50830">
    <property type="entry name" value="TNASE_3"/>
    <property type="match status" value="1"/>
</dbReference>
<evidence type="ECO:0000256" key="1">
    <source>
        <dbReference type="ARBA" id="ARBA00022722"/>
    </source>
</evidence>
<reference evidence="5 6" key="1">
    <citation type="submission" date="2016-09" db="EMBL/GenBank/DDBJ databases">
        <title>Rhizobium sp. nov., a novel species isolated from the rice rhizosphere.</title>
        <authorList>
            <person name="Zhao J."/>
            <person name="Zhang X."/>
        </authorList>
    </citation>
    <scope>NUCLEOTIDE SEQUENCE [LARGE SCALE GENOMIC DNA]</scope>
    <source>
        <strain evidence="5 6">1.7048</strain>
    </source>
</reference>
<evidence type="ECO:0000313" key="6">
    <source>
        <dbReference type="Proteomes" id="UP000186364"/>
    </source>
</evidence>
<dbReference type="AlphaFoldDB" id="A0A1Q9B0E2"/>
<dbReference type="InterPro" id="IPR035437">
    <property type="entry name" value="SNase_OB-fold_sf"/>
</dbReference>
<keyword evidence="1" id="KW-0540">Nuclease</keyword>
<dbReference type="Pfam" id="PF00565">
    <property type="entry name" value="SNase"/>
    <property type="match status" value="1"/>
</dbReference>
<dbReference type="Proteomes" id="UP000186364">
    <property type="component" value="Unassembled WGS sequence"/>
</dbReference>
<evidence type="ECO:0000313" key="5">
    <source>
        <dbReference type="EMBL" id="OLP61448.1"/>
    </source>
</evidence>
<dbReference type="RefSeq" id="WP_075626481.1">
    <property type="nucleotide sequence ID" value="NZ_FOAM01000011.1"/>
</dbReference>
<sequence>MRAFSPFDLALTLGLFLLLFLAAAYWGTPVGGQSERVGAVRVVDGDTVAFLKGGARLRLAGIDAPEREQTCARPDDPSWGCGEDARAFLAQRVGTGPLHCAVSGKDRYGRLLGRCTAGGASVNAAMVDAGLAVAYGDYHAEEARARAAQRGIWASRFDRPENWRRRQRAEKDGGTAWGATLDAVFSALGDALSDGLETLMERLFALFDKTGRNAG</sequence>
<name>A0A1Q9B0E2_9HYPH</name>
<dbReference type="EMBL" id="MKIP01000032">
    <property type="protein sequence ID" value="OLP61448.1"/>
    <property type="molecule type" value="Genomic_DNA"/>
</dbReference>
<dbReference type="SMART" id="SM00318">
    <property type="entry name" value="SNc"/>
    <property type="match status" value="1"/>
</dbReference>
<keyword evidence="3" id="KW-0378">Hydrolase</keyword>
<keyword evidence="6" id="KW-1185">Reference proteome</keyword>
<dbReference type="SUPFAM" id="SSF50199">
    <property type="entry name" value="Staphylococcal nuclease"/>
    <property type="match status" value="1"/>
</dbReference>
<evidence type="ECO:0000256" key="2">
    <source>
        <dbReference type="ARBA" id="ARBA00022759"/>
    </source>
</evidence>
<evidence type="ECO:0000259" key="4">
    <source>
        <dbReference type="PROSITE" id="PS50830"/>
    </source>
</evidence>
<comment type="caution">
    <text evidence="5">The sequence shown here is derived from an EMBL/GenBank/DDBJ whole genome shotgun (WGS) entry which is preliminary data.</text>
</comment>
<dbReference type="GO" id="GO:0016787">
    <property type="term" value="F:hydrolase activity"/>
    <property type="evidence" value="ECO:0007669"/>
    <property type="project" value="UniProtKB-KW"/>
</dbReference>
<evidence type="ECO:0000256" key="3">
    <source>
        <dbReference type="ARBA" id="ARBA00022801"/>
    </source>
</evidence>
<dbReference type="PANTHER" id="PTHR12302">
    <property type="entry name" value="EBNA2 BINDING PROTEIN P100"/>
    <property type="match status" value="1"/>
</dbReference>
<dbReference type="Gene3D" id="2.40.50.90">
    <property type="match status" value="1"/>
</dbReference>
<dbReference type="GO" id="GO:0004519">
    <property type="term" value="F:endonuclease activity"/>
    <property type="evidence" value="ECO:0007669"/>
    <property type="project" value="UniProtKB-KW"/>
</dbReference>
<feature type="domain" description="TNase-like" evidence="4">
    <location>
        <begin position="33"/>
        <end position="155"/>
    </location>
</feature>